<proteinExistence type="predicted"/>
<protein>
    <submittedName>
        <fullName evidence="1">Uncharacterized protein</fullName>
    </submittedName>
</protein>
<sequence>MGWKPLLYQEEHIGRWARVFDELDMIFDEADWPTKP</sequence>
<evidence type="ECO:0000313" key="1">
    <source>
        <dbReference type="EMBL" id="SVD05135.1"/>
    </source>
</evidence>
<gene>
    <name evidence="1" type="ORF">METZ01_LOCUS357989</name>
</gene>
<dbReference type="AlphaFoldDB" id="A0A382S6R4"/>
<organism evidence="1">
    <name type="scientific">marine metagenome</name>
    <dbReference type="NCBI Taxonomy" id="408172"/>
    <lineage>
        <taxon>unclassified sequences</taxon>
        <taxon>metagenomes</taxon>
        <taxon>ecological metagenomes</taxon>
    </lineage>
</organism>
<accession>A0A382S6R4</accession>
<reference evidence="1" key="1">
    <citation type="submission" date="2018-05" db="EMBL/GenBank/DDBJ databases">
        <authorList>
            <person name="Lanie J.A."/>
            <person name="Ng W.-L."/>
            <person name="Kazmierczak K.M."/>
            <person name="Andrzejewski T.M."/>
            <person name="Davidsen T.M."/>
            <person name="Wayne K.J."/>
            <person name="Tettelin H."/>
            <person name="Glass J.I."/>
            <person name="Rusch D."/>
            <person name="Podicherti R."/>
            <person name="Tsui H.-C.T."/>
            <person name="Winkler M.E."/>
        </authorList>
    </citation>
    <scope>NUCLEOTIDE SEQUENCE</scope>
</reference>
<name>A0A382S6R4_9ZZZZ</name>
<dbReference type="EMBL" id="UINC01126570">
    <property type="protein sequence ID" value="SVD05135.1"/>
    <property type="molecule type" value="Genomic_DNA"/>
</dbReference>